<comment type="caution">
    <text evidence="2">The sequence shown here is derived from an EMBL/GenBank/DDBJ whole genome shotgun (WGS) entry which is preliminary data.</text>
</comment>
<dbReference type="AlphaFoldDB" id="A0A9J6A0R2"/>
<organism evidence="2 3">
    <name type="scientific">Solanum commersonii</name>
    <name type="common">Commerson's wild potato</name>
    <name type="synonym">Commerson's nightshade</name>
    <dbReference type="NCBI Taxonomy" id="4109"/>
    <lineage>
        <taxon>Eukaryota</taxon>
        <taxon>Viridiplantae</taxon>
        <taxon>Streptophyta</taxon>
        <taxon>Embryophyta</taxon>
        <taxon>Tracheophyta</taxon>
        <taxon>Spermatophyta</taxon>
        <taxon>Magnoliopsida</taxon>
        <taxon>eudicotyledons</taxon>
        <taxon>Gunneridae</taxon>
        <taxon>Pentapetalae</taxon>
        <taxon>asterids</taxon>
        <taxon>lamiids</taxon>
        <taxon>Solanales</taxon>
        <taxon>Solanaceae</taxon>
        <taxon>Solanoideae</taxon>
        <taxon>Solaneae</taxon>
        <taxon>Solanum</taxon>
    </lineage>
</organism>
<accession>A0A9J6A0R2</accession>
<proteinExistence type="predicted"/>
<gene>
    <name evidence="2" type="ORF">H5410_017698</name>
</gene>
<reference evidence="2 3" key="1">
    <citation type="submission" date="2020-09" db="EMBL/GenBank/DDBJ databases">
        <title>De no assembly of potato wild relative species, Solanum commersonii.</title>
        <authorList>
            <person name="Cho K."/>
        </authorList>
    </citation>
    <scope>NUCLEOTIDE SEQUENCE [LARGE SCALE GENOMIC DNA]</scope>
    <source>
        <strain evidence="2">LZ3.2</strain>
        <tissue evidence="2">Leaf</tissue>
    </source>
</reference>
<sequence length="109" mass="12119">MGKNYPFWSPVGKFLDWENGVMGATGEDLELREGIAEEGKGATSETATASGSTFDQKDGIFDTHRWCSAFVAAKLAVTWGRRRALIPNAMFIFLVQLLLLHPVYTTRHL</sequence>
<keyword evidence="1" id="KW-1133">Transmembrane helix</keyword>
<protein>
    <submittedName>
        <fullName evidence="2">Uncharacterized protein</fullName>
    </submittedName>
</protein>
<evidence type="ECO:0000313" key="3">
    <source>
        <dbReference type="Proteomes" id="UP000824120"/>
    </source>
</evidence>
<name>A0A9J6A0R2_SOLCO</name>
<dbReference type="EMBL" id="JACXVP010000003">
    <property type="protein sequence ID" value="KAG5617874.1"/>
    <property type="molecule type" value="Genomic_DNA"/>
</dbReference>
<feature type="transmembrane region" description="Helical" evidence="1">
    <location>
        <begin position="84"/>
        <end position="104"/>
    </location>
</feature>
<dbReference type="Proteomes" id="UP000824120">
    <property type="component" value="Chromosome 3"/>
</dbReference>
<evidence type="ECO:0000256" key="1">
    <source>
        <dbReference type="SAM" id="Phobius"/>
    </source>
</evidence>
<keyword evidence="1" id="KW-0472">Membrane</keyword>
<evidence type="ECO:0000313" key="2">
    <source>
        <dbReference type="EMBL" id="KAG5617874.1"/>
    </source>
</evidence>
<keyword evidence="3" id="KW-1185">Reference proteome</keyword>
<keyword evidence="1" id="KW-0812">Transmembrane</keyword>